<protein>
    <submittedName>
        <fullName evidence="2">NADH:ubiquinone oxidoreductase 17.2 kD subunit</fullName>
    </submittedName>
</protein>
<gene>
    <name evidence="2" type="ORF">MNBD_ALPHA02-2386</name>
</gene>
<accession>A0A3B0RRH0</accession>
<dbReference type="PANTHER" id="PTHR12910">
    <property type="entry name" value="NADH-UBIQUINONE OXIDOREDUCTASE SUBUNIT B17.2"/>
    <property type="match status" value="1"/>
</dbReference>
<evidence type="ECO:0000256" key="1">
    <source>
        <dbReference type="SAM" id="MobiDB-lite"/>
    </source>
</evidence>
<proteinExistence type="predicted"/>
<sequence length="128" mass="14870">MVAFIRQMCGWWYGATIGTLVHTFFKGEKVGEDVQGNVYYQEKKGPKRWVIYKTDIEASKIPPEWHMWLHHTVDYTPLERKPDRKAWEKDLEPNMTGTVHAYYPTGSLNEGGMRPKTTGDYESWTPGS</sequence>
<dbReference type="GO" id="GO:0045271">
    <property type="term" value="C:respiratory chain complex I"/>
    <property type="evidence" value="ECO:0007669"/>
    <property type="project" value="InterPro"/>
</dbReference>
<evidence type="ECO:0000313" key="2">
    <source>
        <dbReference type="EMBL" id="VAV96284.1"/>
    </source>
</evidence>
<dbReference type="Pfam" id="PF05071">
    <property type="entry name" value="NDUFA12"/>
    <property type="match status" value="1"/>
</dbReference>
<reference evidence="2" key="1">
    <citation type="submission" date="2018-06" db="EMBL/GenBank/DDBJ databases">
        <authorList>
            <person name="Zhirakovskaya E."/>
        </authorList>
    </citation>
    <scope>NUCLEOTIDE SEQUENCE</scope>
</reference>
<keyword evidence="2" id="KW-0830">Ubiquinone</keyword>
<name>A0A3B0RRH0_9ZZZZ</name>
<dbReference type="PANTHER" id="PTHR12910:SF2">
    <property type="entry name" value="NADH DEHYDROGENASE [UBIQUINONE] 1 ALPHA SUBCOMPLEX SUBUNIT 12"/>
    <property type="match status" value="1"/>
</dbReference>
<dbReference type="NCBIfam" id="NF006040">
    <property type="entry name" value="PRK08183.1"/>
    <property type="match status" value="1"/>
</dbReference>
<organism evidence="2">
    <name type="scientific">hydrothermal vent metagenome</name>
    <dbReference type="NCBI Taxonomy" id="652676"/>
    <lineage>
        <taxon>unclassified sequences</taxon>
        <taxon>metagenomes</taxon>
        <taxon>ecological metagenomes</taxon>
    </lineage>
</organism>
<dbReference type="InterPro" id="IPR007763">
    <property type="entry name" value="NDUFA12"/>
</dbReference>
<dbReference type="AlphaFoldDB" id="A0A3B0RRH0"/>
<dbReference type="EMBL" id="UOED01000107">
    <property type="protein sequence ID" value="VAV96284.1"/>
    <property type="molecule type" value="Genomic_DNA"/>
</dbReference>
<dbReference type="GO" id="GO:0006979">
    <property type="term" value="P:response to oxidative stress"/>
    <property type="evidence" value="ECO:0007669"/>
    <property type="project" value="TreeGrafter"/>
</dbReference>
<feature type="region of interest" description="Disordered" evidence="1">
    <location>
        <begin position="106"/>
        <end position="128"/>
    </location>
</feature>